<dbReference type="HOGENOM" id="CLU_112975_0_0_1"/>
<dbReference type="STRING" id="1095629.A0A0C9XN52"/>
<feature type="region of interest" description="Disordered" evidence="1">
    <location>
        <begin position="1"/>
        <end position="55"/>
    </location>
</feature>
<dbReference type="Proteomes" id="UP000054477">
    <property type="component" value="Unassembled WGS sequence"/>
</dbReference>
<organism evidence="2 3">
    <name type="scientific">Laccaria amethystina LaAM-08-1</name>
    <dbReference type="NCBI Taxonomy" id="1095629"/>
    <lineage>
        <taxon>Eukaryota</taxon>
        <taxon>Fungi</taxon>
        <taxon>Dikarya</taxon>
        <taxon>Basidiomycota</taxon>
        <taxon>Agaricomycotina</taxon>
        <taxon>Agaricomycetes</taxon>
        <taxon>Agaricomycetidae</taxon>
        <taxon>Agaricales</taxon>
        <taxon>Agaricineae</taxon>
        <taxon>Hydnangiaceae</taxon>
        <taxon>Laccaria</taxon>
    </lineage>
</organism>
<gene>
    <name evidence="2" type="ORF">K443DRAFT_5807</name>
</gene>
<accession>A0A0C9XN52</accession>
<dbReference type="OrthoDB" id="3239511at2759"/>
<evidence type="ECO:0000313" key="2">
    <source>
        <dbReference type="EMBL" id="KIK02919.1"/>
    </source>
</evidence>
<dbReference type="AlphaFoldDB" id="A0A0C9XN52"/>
<evidence type="ECO:0000313" key="3">
    <source>
        <dbReference type="Proteomes" id="UP000054477"/>
    </source>
</evidence>
<keyword evidence="3" id="KW-1185">Reference proteome</keyword>
<evidence type="ECO:0000256" key="1">
    <source>
        <dbReference type="SAM" id="MobiDB-lite"/>
    </source>
</evidence>
<name>A0A0C9XN52_9AGAR</name>
<proteinExistence type="predicted"/>
<reference evidence="2 3" key="1">
    <citation type="submission" date="2014-04" db="EMBL/GenBank/DDBJ databases">
        <authorList>
            <consortium name="DOE Joint Genome Institute"/>
            <person name="Kuo A."/>
            <person name="Kohler A."/>
            <person name="Nagy L.G."/>
            <person name="Floudas D."/>
            <person name="Copeland A."/>
            <person name="Barry K.W."/>
            <person name="Cichocki N."/>
            <person name="Veneault-Fourrey C."/>
            <person name="LaButti K."/>
            <person name="Lindquist E.A."/>
            <person name="Lipzen A."/>
            <person name="Lundell T."/>
            <person name="Morin E."/>
            <person name="Murat C."/>
            <person name="Sun H."/>
            <person name="Tunlid A."/>
            <person name="Henrissat B."/>
            <person name="Grigoriev I.V."/>
            <person name="Hibbett D.S."/>
            <person name="Martin F."/>
            <person name="Nordberg H.P."/>
            <person name="Cantor M.N."/>
            <person name="Hua S.X."/>
        </authorList>
    </citation>
    <scope>NUCLEOTIDE SEQUENCE [LARGE SCALE GENOMIC DNA]</scope>
    <source>
        <strain evidence="2 3">LaAM-08-1</strain>
    </source>
</reference>
<reference evidence="3" key="2">
    <citation type="submission" date="2015-01" db="EMBL/GenBank/DDBJ databases">
        <title>Evolutionary Origins and Diversification of the Mycorrhizal Mutualists.</title>
        <authorList>
            <consortium name="DOE Joint Genome Institute"/>
            <consortium name="Mycorrhizal Genomics Consortium"/>
            <person name="Kohler A."/>
            <person name="Kuo A."/>
            <person name="Nagy L.G."/>
            <person name="Floudas D."/>
            <person name="Copeland A."/>
            <person name="Barry K.W."/>
            <person name="Cichocki N."/>
            <person name="Veneault-Fourrey C."/>
            <person name="LaButti K."/>
            <person name="Lindquist E.A."/>
            <person name="Lipzen A."/>
            <person name="Lundell T."/>
            <person name="Morin E."/>
            <person name="Murat C."/>
            <person name="Riley R."/>
            <person name="Ohm R."/>
            <person name="Sun H."/>
            <person name="Tunlid A."/>
            <person name="Henrissat B."/>
            <person name="Grigoriev I.V."/>
            <person name="Hibbett D.S."/>
            <person name="Martin F."/>
        </authorList>
    </citation>
    <scope>NUCLEOTIDE SEQUENCE [LARGE SCALE GENOMIC DNA]</scope>
    <source>
        <strain evidence="3">LaAM-08-1</strain>
    </source>
</reference>
<protein>
    <submittedName>
        <fullName evidence="2">Uncharacterized protein</fullName>
    </submittedName>
</protein>
<feature type="compositionally biased region" description="Polar residues" evidence="1">
    <location>
        <begin position="1"/>
        <end position="10"/>
    </location>
</feature>
<dbReference type="EMBL" id="KN838586">
    <property type="protein sequence ID" value="KIK02919.1"/>
    <property type="molecule type" value="Genomic_DNA"/>
</dbReference>
<sequence length="212" mass="24447">MSGESHQNVGLLSLPDDGWENWETHATSSEPLLPLASDMLDQARPDSAPPLEDDIKTEYHPHSSRITRIDHFNEYGFPSAEAPKPKPLDEPWHPFHSRIDFEFAEIALKSHLNKKTVNTLIKILHACSSGAAKFTLNSHDEMREILQGTSNKLTPFEEKTVSHFYKGVEHNYPFYYRSLWDWGMDLVKNPLLASFFEWDAQRLFKFDGKTYV</sequence>